<feature type="compositionally biased region" description="Basic and acidic residues" evidence="1">
    <location>
        <begin position="24"/>
        <end position="33"/>
    </location>
</feature>
<name>A0AAD5SC86_9FUNG</name>
<feature type="region of interest" description="Disordered" evidence="1">
    <location>
        <begin position="114"/>
        <end position="182"/>
    </location>
</feature>
<comment type="caution">
    <text evidence="2">The sequence shown here is derived from an EMBL/GenBank/DDBJ whole genome shotgun (WGS) entry which is preliminary data.</text>
</comment>
<proteinExistence type="predicted"/>
<gene>
    <name evidence="2" type="ORF">HK097_008118</name>
</gene>
<reference evidence="2" key="1">
    <citation type="submission" date="2020-05" db="EMBL/GenBank/DDBJ databases">
        <title>Phylogenomic resolution of chytrid fungi.</title>
        <authorList>
            <person name="Stajich J.E."/>
            <person name="Amses K."/>
            <person name="Simmons R."/>
            <person name="Seto K."/>
            <person name="Myers J."/>
            <person name="Bonds A."/>
            <person name="Quandt C.A."/>
            <person name="Barry K."/>
            <person name="Liu P."/>
            <person name="Grigoriev I."/>
            <person name="Longcore J.E."/>
            <person name="James T.Y."/>
        </authorList>
    </citation>
    <scope>NUCLEOTIDE SEQUENCE</scope>
    <source>
        <strain evidence="2">JEL0318</strain>
    </source>
</reference>
<organism evidence="2 3">
    <name type="scientific">Rhizophlyctis rosea</name>
    <dbReference type="NCBI Taxonomy" id="64517"/>
    <lineage>
        <taxon>Eukaryota</taxon>
        <taxon>Fungi</taxon>
        <taxon>Fungi incertae sedis</taxon>
        <taxon>Chytridiomycota</taxon>
        <taxon>Chytridiomycota incertae sedis</taxon>
        <taxon>Chytridiomycetes</taxon>
        <taxon>Rhizophlyctidales</taxon>
        <taxon>Rhizophlyctidaceae</taxon>
        <taxon>Rhizophlyctis</taxon>
    </lineage>
</organism>
<dbReference type="Proteomes" id="UP001212841">
    <property type="component" value="Unassembled WGS sequence"/>
</dbReference>
<dbReference type="AlphaFoldDB" id="A0AAD5SC86"/>
<feature type="region of interest" description="Disordered" evidence="1">
    <location>
        <begin position="1"/>
        <end position="43"/>
    </location>
</feature>
<keyword evidence="3" id="KW-1185">Reference proteome</keyword>
<evidence type="ECO:0000256" key="1">
    <source>
        <dbReference type="SAM" id="MobiDB-lite"/>
    </source>
</evidence>
<evidence type="ECO:0000313" key="2">
    <source>
        <dbReference type="EMBL" id="KAJ3050886.1"/>
    </source>
</evidence>
<protein>
    <submittedName>
        <fullName evidence="2">Uncharacterized protein</fullName>
    </submittedName>
</protein>
<evidence type="ECO:0000313" key="3">
    <source>
        <dbReference type="Proteomes" id="UP001212841"/>
    </source>
</evidence>
<accession>A0AAD5SC86</accession>
<dbReference type="EMBL" id="JADGJD010000459">
    <property type="protein sequence ID" value="KAJ3050886.1"/>
    <property type="molecule type" value="Genomic_DNA"/>
</dbReference>
<feature type="compositionally biased region" description="Polar residues" evidence="1">
    <location>
        <begin position="170"/>
        <end position="182"/>
    </location>
</feature>
<sequence length="182" mass="21113">MSDTEPSIDRTIEETPQDDQIEEQPVKKSDKGKMTATKLANVEKARLQRKLNLEAKKKKYPQDKRSIIDRKLAEEEKLEKRIAAEAVKKAQDILDKKRLEQDLVELQELCKWKQQQQKQKLDEEDAPQKTKKKPAARETKPKAAPKKKKKVSIQEEESDNSETDVYGASRTRNTRATMRNVD</sequence>